<organism evidence="1">
    <name type="scientific">marine metagenome</name>
    <dbReference type="NCBI Taxonomy" id="408172"/>
    <lineage>
        <taxon>unclassified sequences</taxon>
        <taxon>metagenomes</taxon>
        <taxon>ecological metagenomes</taxon>
    </lineage>
</organism>
<dbReference type="EMBL" id="UINC01023628">
    <property type="protein sequence ID" value="SVA95667.1"/>
    <property type="molecule type" value="Genomic_DNA"/>
</dbReference>
<accession>A0A382A3K8</accession>
<reference evidence="1" key="1">
    <citation type="submission" date="2018-05" db="EMBL/GenBank/DDBJ databases">
        <authorList>
            <person name="Lanie J.A."/>
            <person name="Ng W.-L."/>
            <person name="Kazmierczak K.M."/>
            <person name="Andrzejewski T.M."/>
            <person name="Davidsen T.M."/>
            <person name="Wayne K.J."/>
            <person name="Tettelin H."/>
            <person name="Glass J.I."/>
            <person name="Rusch D."/>
            <person name="Podicherti R."/>
            <person name="Tsui H.-C.T."/>
            <person name="Winkler M.E."/>
        </authorList>
    </citation>
    <scope>NUCLEOTIDE SEQUENCE</scope>
</reference>
<proteinExistence type="predicted"/>
<dbReference type="AlphaFoldDB" id="A0A382A3K8"/>
<gene>
    <name evidence="1" type="ORF">METZ01_LOCUS148521</name>
</gene>
<evidence type="ECO:0000313" key="1">
    <source>
        <dbReference type="EMBL" id="SVA95667.1"/>
    </source>
</evidence>
<sequence>MNDINTRPLPDRLTYEGALALSMSLADFERNVNQPTHSTFHLERMRLLTKLLGNPQSSVPSIHIAGTKG</sequence>
<dbReference type="Gene3D" id="3.40.1190.10">
    <property type="entry name" value="Mur-like, catalytic domain"/>
    <property type="match status" value="1"/>
</dbReference>
<name>A0A382A3K8_9ZZZZ</name>
<dbReference type="GO" id="GO:0005524">
    <property type="term" value="F:ATP binding"/>
    <property type="evidence" value="ECO:0007669"/>
    <property type="project" value="InterPro"/>
</dbReference>
<dbReference type="InterPro" id="IPR036565">
    <property type="entry name" value="Mur-like_cat_sf"/>
</dbReference>
<feature type="non-terminal residue" evidence="1">
    <location>
        <position position="69"/>
    </location>
</feature>
<protein>
    <submittedName>
        <fullName evidence="1">Uncharacterized protein</fullName>
    </submittedName>
</protein>
<dbReference type="SUPFAM" id="SSF53623">
    <property type="entry name" value="MurD-like peptide ligases, catalytic domain"/>
    <property type="match status" value="1"/>
</dbReference>